<accession>A0A0F9Q6X6</accession>
<comment type="caution">
    <text evidence="3">The sequence shown here is derived from an EMBL/GenBank/DDBJ whole genome shotgun (WGS) entry which is preliminary data.</text>
</comment>
<gene>
    <name evidence="3" type="ORF">LCGC14_0755240</name>
</gene>
<dbReference type="InterPro" id="IPR013783">
    <property type="entry name" value="Ig-like_fold"/>
</dbReference>
<evidence type="ECO:0000259" key="2">
    <source>
        <dbReference type="PROSITE" id="PS50853"/>
    </source>
</evidence>
<dbReference type="InterPro" id="IPR003961">
    <property type="entry name" value="FN3_dom"/>
</dbReference>
<dbReference type="CDD" id="cd00063">
    <property type="entry name" value="FN3"/>
    <property type="match status" value="1"/>
</dbReference>
<keyword evidence="1" id="KW-1133">Transmembrane helix</keyword>
<dbReference type="NCBIfam" id="NF033507">
    <property type="entry name" value="Loki-CTERM"/>
    <property type="match status" value="1"/>
</dbReference>
<organism evidence="3">
    <name type="scientific">marine sediment metagenome</name>
    <dbReference type="NCBI Taxonomy" id="412755"/>
    <lineage>
        <taxon>unclassified sequences</taxon>
        <taxon>metagenomes</taxon>
        <taxon>ecological metagenomes</taxon>
    </lineage>
</organism>
<dbReference type="AlphaFoldDB" id="A0A0F9Q6X6"/>
<evidence type="ECO:0000313" key="3">
    <source>
        <dbReference type="EMBL" id="KKN38254.1"/>
    </source>
</evidence>
<dbReference type="InterPro" id="IPR036116">
    <property type="entry name" value="FN3_sf"/>
</dbReference>
<dbReference type="Gene3D" id="2.60.40.10">
    <property type="entry name" value="Immunoglobulins"/>
    <property type="match status" value="1"/>
</dbReference>
<reference evidence="3" key="1">
    <citation type="journal article" date="2015" name="Nature">
        <title>Complex archaea that bridge the gap between prokaryotes and eukaryotes.</title>
        <authorList>
            <person name="Spang A."/>
            <person name="Saw J.H."/>
            <person name="Jorgensen S.L."/>
            <person name="Zaremba-Niedzwiedzka K."/>
            <person name="Martijn J."/>
            <person name="Lind A.E."/>
            <person name="van Eijk R."/>
            <person name="Schleper C."/>
            <person name="Guy L."/>
            <person name="Ettema T.J."/>
        </authorList>
    </citation>
    <scope>NUCLEOTIDE SEQUENCE</scope>
</reference>
<feature type="transmembrane region" description="Helical" evidence="1">
    <location>
        <begin position="910"/>
        <end position="928"/>
    </location>
</feature>
<evidence type="ECO:0000256" key="1">
    <source>
        <dbReference type="SAM" id="Phobius"/>
    </source>
</evidence>
<dbReference type="EMBL" id="LAZR01001842">
    <property type="protein sequence ID" value="KKN38254.1"/>
    <property type="molecule type" value="Genomic_DNA"/>
</dbReference>
<sequence>MKYLRKIKCMMLIIAIIIPMMIVFSSFITNVKADTYIDVENYGDNQWHWGVDVGDNIIFEIEFAISDPNTGDLIQQFKDIMILNITSIENISKIVDGFNLVFSQVNSTELYYNSSLDALEPIHSNSQMIAEFALNSSHPQEYFYMVEEIPIPILLPLNSSNNIEWANMTNILNDTMYSYMAEGNFSRFDTFGFNSSDDSFWFRNSTHGYYLNVSYYYNSNNIQNGTIKEAKGSILTPFGDSDKQLVLNFTVLRVFDYNITDEVVWGVDVGETFIYDFAEKRFDETHNETYDDPNNRFAGEIKIVVSKFNETTFWLGGNGFGDNNDTIPMVFQGVYADVYFWNFTENDFVLEMNNRLMGAANNFYPVIINEDPQFIIPISATQEDFEYMFNPNIIKTRGMPYDDMSIVWGSTIHFEMWNSTGHEMVEVNINSTNGIFMNYLMSNYWDFTYFELKNMTYIDWAVDIGDYFYFKEFSGYEDREVRITILGYGYYFDNLSYFFNEHLDVLLPAGQPELQFFSVVMGNVEHWDRDMERWVPEYDPVGYGGRTTGPPPPLKPRPIAAANKYWAIAPPMLSEGPPLLLPNGTTGYDTEFQNLFDLMGFMFDEIQYGIDWVHLRNTTVDTYMQYNFSATTGMTTLINGWTYRYDDYFGYFSWDFFSAYLETSVDLVPTLNTINLTSLFVSDISITAEIRVSAPGAEFIYALNAINPVFEPLPMGEDLVYLDLKITNHSLLIGNITLDITIPSYIDLSTEYLYFWVWNMGGTDHWNGAPRGFYDSVAYYGAYSLRFEIPMEGPLMVLLAISYGTEPPVYPPEDFILTSDAGNPDADGNFVLSWTDAAAESYSVYVSNTYITDASDLLIPLASNITGLTYTITDLPNGTYYFVVVAHNSAGNSLSNTLEVTVGTGEEIPGYNLLIVLLAFVSISAIIIKKRRKL</sequence>
<dbReference type="PROSITE" id="PS50853">
    <property type="entry name" value="FN3"/>
    <property type="match status" value="1"/>
</dbReference>
<protein>
    <recommendedName>
        <fullName evidence="2">Fibronectin type-III domain-containing protein</fullName>
    </recommendedName>
</protein>
<keyword evidence="1" id="KW-0812">Transmembrane</keyword>
<name>A0A0F9Q6X6_9ZZZZ</name>
<feature type="transmembrane region" description="Helical" evidence="1">
    <location>
        <begin position="9"/>
        <end position="28"/>
    </location>
</feature>
<dbReference type="SUPFAM" id="SSF49265">
    <property type="entry name" value="Fibronectin type III"/>
    <property type="match status" value="1"/>
</dbReference>
<feature type="domain" description="Fibronectin type-III" evidence="2">
    <location>
        <begin position="811"/>
        <end position="907"/>
    </location>
</feature>
<keyword evidence="1" id="KW-0472">Membrane</keyword>
<proteinExistence type="predicted"/>